<dbReference type="AlphaFoldDB" id="A0A2P2QJH0"/>
<proteinExistence type="predicted"/>
<accession>A0A2P2QJH0</accession>
<protein>
    <submittedName>
        <fullName evidence="1">Uncharacterized protein</fullName>
    </submittedName>
</protein>
<name>A0A2P2QJH0_RHIMU</name>
<sequence>MGFSCKQTLSYPANLNLASLTMSALKGTQTI</sequence>
<dbReference type="EMBL" id="GGEC01086627">
    <property type="protein sequence ID" value="MBX67111.1"/>
    <property type="molecule type" value="Transcribed_RNA"/>
</dbReference>
<evidence type="ECO:0000313" key="1">
    <source>
        <dbReference type="EMBL" id="MBX67111.1"/>
    </source>
</evidence>
<reference evidence="1" key="1">
    <citation type="submission" date="2018-02" db="EMBL/GenBank/DDBJ databases">
        <title>Rhizophora mucronata_Transcriptome.</title>
        <authorList>
            <person name="Meera S.P."/>
            <person name="Sreeshan A."/>
            <person name="Augustine A."/>
        </authorList>
    </citation>
    <scope>NUCLEOTIDE SEQUENCE</scope>
    <source>
        <tissue evidence="1">Leaf</tissue>
    </source>
</reference>
<organism evidence="1">
    <name type="scientific">Rhizophora mucronata</name>
    <name type="common">Asiatic mangrove</name>
    <dbReference type="NCBI Taxonomy" id="61149"/>
    <lineage>
        <taxon>Eukaryota</taxon>
        <taxon>Viridiplantae</taxon>
        <taxon>Streptophyta</taxon>
        <taxon>Embryophyta</taxon>
        <taxon>Tracheophyta</taxon>
        <taxon>Spermatophyta</taxon>
        <taxon>Magnoliopsida</taxon>
        <taxon>eudicotyledons</taxon>
        <taxon>Gunneridae</taxon>
        <taxon>Pentapetalae</taxon>
        <taxon>rosids</taxon>
        <taxon>fabids</taxon>
        <taxon>Malpighiales</taxon>
        <taxon>Rhizophoraceae</taxon>
        <taxon>Rhizophora</taxon>
    </lineage>
</organism>